<evidence type="ECO:0000313" key="2">
    <source>
        <dbReference type="WBParaSite" id="L893_g7287.t1"/>
    </source>
</evidence>
<dbReference type="Proteomes" id="UP000095287">
    <property type="component" value="Unplaced"/>
</dbReference>
<dbReference type="WBParaSite" id="L893_g7287.t1">
    <property type="protein sequence ID" value="L893_g7287.t1"/>
    <property type="gene ID" value="L893_g7287"/>
</dbReference>
<proteinExistence type="predicted"/>
<name>A0A1I8ANL7_9BILA</name>
<protein>
    <submittedName>
        <fullName evidence="2">Transposase</fullName>
    </submittedName>
</protein>
<evidence type="ECO:0000313" key="1">
    <source>
        <dbReference type="Proteomes" id="UP000095287"/>
    </source>
</evidence>
<sequence>MEHLAEQVAQTAILRGYFWTTTQALLDVCKRYTGKGALCTIRSNTREYKSEKNGIQFLYFLHPIPHAKVLKVALIES</sequence>
<accession>A0A1I8ANL7</accession>
<reference evidence="2" key="1">
    <citation type="submission" date="2016-11" db="UniProtKB">
        <authorList>
            <consortium name="WormBaseParasite"/>
        </authorList>
    </citation>
    <scope>IDENTIFICATION</scope>
</reference>
<organism evidence="1 2">
    <name type="scientific">Steinernema glaseri</name>
    <dbReference type="NCBI Taxonomy" id="37863"/>
    <lineage>
        <taxon>Eukaryota</taxon>
        <taxon>Metazoa</taxon>
        <taxon>Ecdysozoa</taxon>
        <taxon>Nematoda</taxon>
        <taxon>Chromadorea</taxon>
        <taxon>Rhabditida</taxon>
        <taxon>Tylenchina</taxon>
        <taxon>Panagrolaimomorpha</taxon>
        <taxon>Strongyloidoidea</taxon>
        <taxon>Steinernematidae</taxon>
        <taxon>Steinernema</taxon>
    </lineage>
</organism>
<dbReference type="AlphaFoldDB" id="A0A1I8ANL7"/>
<keyword evidence="1" id="KW-1185">Reference proteome</keyword>